<comment type="caution">
    <text evidence="1">The sequence shown here is derived from an EMBL/GenBank/DDBJ whole genome shotgun (WGS) entry which is preliminary data.</text>
</comment>
<keyword evidence="2" id="KW-1185">Reference proteome</keyword>
<dbReference type="AlphaFoldDB" id="A0AAD7S139"/>
<proteinExistence type="predicted"/>
<sequence>MRASYCCGWRLFTKERVIVRLRSSGKPVKIRTTLEFIKPSPFFVYLEQTNSQRSCEVSKIAQHKVLTIKIPLQQVMYQRYEPGTEKSYKDD</sequence>
<accession>A0AAD7S139</accession>
<organism evidence="1 2">
    <name type="scientific">Aldrovandia affinis</name>
    <dbReference type="NCBI Taxonomy" id="143900"/>
    <lineage>
        <taxon>Eukaryota</taxon>
        <taxon>Metazoa</taxon>
        <taxon>Chordata</taxon>
        <taxon>Craniata</taxon>
        <taxon>Vertebrata</taxon>
        <taxon>Euteleostomi</taxon>
        <taxon>Actinopterygii</taxon>
        <taxon>Neopterygii</taxon>
        <taxon>Teleostei</taxon>
        <taxon>Notacanthiformes</taxon>
        <taxon>Halosauridae</taxon>
        <taxon>Aldrovandia</taxon>
    </lineage>
</organism>
<protein>
    <submittedName>
        <fullName evidence="1">Uncharacterized protein</fullName>
    </submittedName>
</protein>
<evidence type="ECO:0000313" key="1">
    <source>
        <dbReference type="EMBL" id="KAJ8394066.1"/>
    </source>
</evidence>
<gene>
    <name evidence="1" type="ORF">AAFF_G00054100</name>
</gene>
<dbReference type="Proteomes" id="UP001221898">
    <property type="component" value="Unassembled WGS sequence"/>
</dbReference>
<evidence type="ECO:0000313" key="2">
    <source>
        <dbReference type="Proteomes" id="UP001221898"/>
    </source>
</evidence>
<reference evidence="1" key="1">
    <citation type="journal article" date="2023" name="Science">
        <title>Genome structures resolve the early diversification of teleost fishes.</title>
        <authorList>
            <person name="Parey E."/>
            <person name="Louis A."/>
            <person name="Montfort J."/>
            <person name="Bouchez O."/>
            <person name="Roques C."/>
            <person name="Iampietro C."/>
            <person name="Lluch J."/>
            <person name="Castinel A."/>
            <person name="Donnadieu C."/>
            <person name="Desvignes T."/>
            <person name="Floi Bucao C."/>
            <person name="Jouanno E."/>
            <person name="Wen M."/>
            <person name="Mejri S."/>
            <person name="Dirks R."/>
            <person name="Jansen H."/>
            <person name="Henkel C."/>
            <person name="Chen W.J."/>
            <person name="Zahm M."/>
            <person name="Cabau C."/>
            <person name="Klopp C."/>
            <person name="Thompson A.W."/>
            <person name="Robinson-Rechavi M."/>
            <person name="Braasch I."/>
            <person name="Lecointre G."/>
            <person name="Bobe J."/>
            <person name="Postlethwait J.H."/>
            <person name="Berthelot C."/>
            <person name="Roest Crollius H."/>
            <person name="Guiguen Y."/>
        </authorList>
    </citation>
    <scope>NUCLEOTIDE SEQUENCE</scope>
    <source>
        <strain evidence="1">NC1722</strain>
    </source>
</reference>
<name>A0AAD7S139_9TELE</name>
<dbReference type="EMBL" id="JAINUG010000130">
    <property type="protein sequence ID" value="KAJ8394066.1"/>
    <property type="molecule type" value="Genomic_DNA"/>
</dbReference>